<dbReference type="Pfam" id="PF10988">
    <property type="entry name" value="DUF2807"/>
    <property type="match status" value="1"/>
</dbReference>
<evidence type="ECO:0000259" key="1">
    <source>
        <dbReference type="Pfam" id="PF10988"/>
    </source>
</evidence>
<dbReference type="Gene3D" id="2.160.20.120">
    <property type="match status" value="1"/>
</dbReference>
<proteinExistence type="predicted"/>
<accession>A0A4Q0XJR6</accession>
<dbReference type="RefSeq" id="WP_129015554.1">
    <property type="nucleotide sequence ID" value="NZ_SDDZ01000001.1"/>
</dbReference>
<comment type="caution">
    <text evidence="2">The sequence shown here is derived from an EMBL/GenBank/DDBJ whole genome shotgun (WGS) entry which is preliminary data.</text>
</comment>
<dbReference type="EMBL" id="SDDZ01000001">
    <property type="protein sequence ID" value="RXJ52419.1"/>
    <property type="molecule type" value="Genomic_DNA"/>
</dbReference>
<dbReference type="Proteomes" id="UP000289792">
    <property type="component" value="Unassembled WGS sequence"/>
</dbReference>
<dbReference type="OrthoDB" id="704821at2"/>
<evidence type="ECO:0000313" key="2">
    <source>
        <dbReference type="EMBL" id="RXJ52419.1"/>
    </source>
</evidence>
<protein>
    <submittedName>
        <fullName evidence="2">DUF2807 domain-containing protein</fullName>
    </submittedName>
</protein>
<organism evidence="2 3">
    <name type="scientific">Gelidibacter gilvus</name>
    <dbReference type="NCBI Taxonomy" id="59602"/>
    <lineage>
        <taxon>Bacteria</taxon>
        <taxon>Pseudomonadati</taxon>
        <taxon>Bacteroidota</taxon>
        <taxon>Flavobacteriia</taxon>
        <taxon>Flavobacteriales</taxon>
        <taxon>Flavobacteriaceae</taxon>
        <taxon>Gelidibacter</taxon>
    </lineage>
</organism>
<keyword evidence="3" id="KW-1185">Reference proteome</keyword>
<gene>
    <name evidence="2" type="ORF">ESZ48_01590</name>
</gene>
<dbReference type="InterPro" id="IPR021255">
    <property type="entry name" value="DUF2807"/>
</dbReference>
<reference evidence="2 3" key="1">
    <citation type="submission" date="2019-01" db="EMBL/GenBank/DDBJ databases">
        <title>Genome sequence of the Antarctic species Gelidibacter gilvus ACAM 158(T).</title>
        <authorList>
            <person name="Bowman J.P."/>
        </authorList>
    </citation>
    <scope>NUCLEOTIDE SEQUENCE [LARGE SCALE GENOMIC DNA]</scope>
    <source>
        <strain evidence="2 3">IC158</strain>
    </source>
</reference>
<feature type="domain" description="Putative auto-transporter adhesin head GIN" evidence="1">
    <location>
        <begin position="28"/>
        <end position="207"/>
    </location>
</feature>
<name>A0A4Q0XJR6_9FLAO</name>
<evidence type="ECO:0000313" key="3">
    <source>
        <dbReference type="Proteomes" id="UP000289792"/>
    </source>
</evidence>
<sequence length="224" mass="24708">MKILLSIVSLFLSVNAISQQDLEKNLGDFGEIKVYDMINVELVKSDENRAIISGDNKSDVELVNKNGTLKIKMRLGESFVGNKTTVRLYYKKIDIIDVNEGAYVSSDDIFQQDKIELRAQEGGVIKLQLEVTDVQVKAVTGGDIEVSGKVERQDISINTGGIFQGKSLESETTYVAIRAAGEAHINASRLADIKIRAGGDVYIYGNPETVNENKMFGGRIKRMD</sequence>
<dbReference type="AlphaFoldDB" id="A0A4Q0XJR6"/>